<comment type="caution">
    <text evidence="1">The sequence shown here is derived from an EMBL/GenBank/DDBJ whole genome shotgun (WGS) entry which is preliminary data.</text>
</comment>
<name>A0A7C9JDQ2_9BACT</name>
<dbReference type="SUPFAM" id="SSF52980">
    <property type="entry name" value="Restriction endonuclease-like"/>
    <property type="match status" value="1"/>
</dbReference>
<protein>
    <recommendedName>
        <fullName evidence="2">DUF559 domain-containing protein</fullName>
    </recommendedName>
</protein>
<sequence>MAFVVGMGTLPSGSLMRLVEGEDLFITSPEHTFAMRASKIDEVGLVLLGSELCAAYRRAIPDAAGSEGSRFVSRPLSIATKRSLARHLGQCADSASIRRAKRAAARVVEYSNSPMETVLSLALSLPIRLGGYGLPAPKLNYPITTRSSMLGAPVTRFADLCWPDQRLVVEYNGERFHAGQERVAKDSFRSNDLSELGWTVLAATREHFVSLERLDRLAEQIARMLGMRLRWERVKPFSVRRELLGKLMSSELPLA</sequence>
<dbReference type="InterPro" id="IPR011335">
    <property type="entry name" value="Restrct_endonuc-II-like"/>
</dbReference>
<evidence type="ECO:0000313" key="1">
    <source>
        <dbReference type="EMBL" id="NBI33934.1"/>
    </source>
</evidence>
<reference evidence="1" key="1">
    <citation type="submission" date="2018-08" db="EMBL/GenBank/DDBJ databases">
        <title>Murine metabolic-syndrome-specific gut microbial biobank.</title>
        <authorList>
            <person name="Liu C."/>
        </authorList>
    </citation>
    <scope>NUCLEOTIDE SEQUENCE [LARGE SCALE GENOMIC DNA]</scope>
    <source>
        <strain evidence="1">Z82</strain>
    </source>
</reference>
<dbReference type="AlphaFoldDB" id="A0A7C9JDQ2"/>
<organism evidence="1">
    <name type="scientific">Muribaculaceae bacterium Z82</name>
    <dbReference type="NCBI Taxonomy" id="2304548"/>
    <lineage>
        <taxon>Bacteria</taxon>
        <taxon>Pseudomonadati</taxon>
        <taxon>Bacteroidota</taxon>
        <taxon>Bacteroidia</taxon>
        <taxon>Bacteroidales</taxon>
        <taxon>Muribaculaceae</taxon>
    </lineage>
</organism>
<accession>A0A7C9JDQ2</accession>
<dbReference type="Gene3D" id="3.40.960.10">
    <property type="entry name" value="VSR Endonuclease"/>
    <property type="match status" value="1"/>
</dbReference>
<gene>
    <name evidence="1" type="ORF">D1639_02560</name>
</gene>
<proteinExistence type="predicted"/>
<dbReference type="EMBL" id="QWKH01000009">
    <property type="protein sequence ID" value="NBI33934.1"/>
    <property type="molecule type" value="Genomic_DNA"/>
</dbReference>
<evidence type="ECO:0008006" key="2">
    <source>
        <dbReference type="Google" id="ProtNLM"/>
    </source>
</evidence>